<feature type="transmembrane region" description="Helical" evidence="2">
    <location>
        <begin position="101"/>
        <end position="118"/>
    </location>
</feature>
<evidence type="ECO:0000256" key="1">
    <source>
        <dbReference type="SAM" id="MobiDB-lite"/>
    </source>
</evidence>
<sequence length="147" mass="16245">MQRLARHPLCTCSRAYSVASKARKQHKPPAASSPSSPRTRPQPPSAPHTSAWAPPSRPANARTAKPEPYREPPLVERARRKTVQERSVLESYLVLSWKTRLYLWLGLGAFALVGLYGGDYLFPETEEEKVAKGEKAAAPGGTVEKRV</sequence>
<evidence type="ECO:0000313" key="4">
    <source>
        <dbReference type="Proteomes" id="UP001342314"/>
    </source>
</evidence>
<comment type="caution">
    <text evidence="3">The sequence shown here is derived from an EMBL/GenBank/DDBJ whole genome shotgun (WGS) entry which is preliminary data.</text>
</comment>
<dbReference type="EMBL" id="BQKY01000006">
    <property type="protein sequence ID" value="GJN90096.1"/>
    <property type="molecule type" value="Genomic_DNA"/>
</dbReference>
<keyword evidence="2" id="KW-0812">Transmembrane</keyword>
<name>A0AAV5GC95_9BASI</name>
<reference evidence="3 4" key="1">
    <citation type="submission" date="2021-12" db="EMBL/GenBank/DDBJ databases">
        <title>High titer production of polyol ester of fatty acids by Rhodotorula paludigena BS15 towards product separation-free biomass refinery.</title>
        <authorList>
            <person name="Mano J."/>
            <person name="Ono H."/>
            <person name="Tanaka T."/>
            <person name="Naito K."/>
            <person name="Sushida H."/>
            <person name="Ike M."/>
            <person name="Tokuyasu K."/>
            <person name="Kitaoka M."/>
        </authorList>
    </citation>
    <scope>NUCLEOTIDE SEQUENCE [LARGE SCALE GENOMIC DNA]</scope>
    <source>
        <strain evidence="3 4">BS15</strain>
    </source>
</reference>
<keyword evidence="4" id="KW-1185">Reference proteome</keyword>
<gene>
    <name evidence="3" type="ORF">Rhopal_003095-T1</name>
</gene>
<feature type="compositionally biased region" description="Low complexity" evidence="1">
    <location>
        <begin position="28"/>
        <end position="39"/>
    </location>
</feature>
<evidence type="ECO:0000256" key="2">
    <source>
        <dbReference type="SAM" id="Phobius"/>
    </source>
</evidence>
<organism evidence="3 4">
    <name type="scientific">Rhodotorula paludigena</name>
    <dbReference type="NCBI Taxonomy" id="86838"/>
    <lineage>
        <taxon>Eukaryota</taxon>
        <taxon>Fungi</taxon>
        <taxon>Dikarya</taxon>
        <taxon>Basidiomycota</taxon>
        <taxon>Pucciniomycotina</taxon>
        <taxon>Microbotryomycetes</taxon>
        <taxon>Sporidiobolales</taxon>
        <taxon>Sporidiobolaceae</taxon>
        <taxon>Rhodotorula</taxon>
    </lineage>
</organism>
<feature type="region of interest" description="Disordered" evidence="1">
    <location>
        <begin position="19"/>
        <end position="81"/>
    </location>
</feature>
<keyword evidence="2" id="KW-0472">Membrane</keyword>
<dbReference type="AlphaFoldDB" id="A0AAV5GC95"/>
<dbReference type="Proteomes" id="UP001342314">
    <property type="component" value="Unassembled WGS sequence"/>
</dbReference>
<feature type="compositionally biased region" description="Basic and acidic residues" evidence="1">
    <location>
        <begin position="64"/>
        <end position="81"/>
    </location>
</feature>
<protein>
    <submittedName>
        <fullName evidence="3">Uncharacterized protein</fullName>
    </submittedName>
</protein>
<proteinExistence type="predicted"/>
<keyword evidence="2" id="KW-1133">Transmembrane helix</keyword>
<evidence type="ECO:0000313" key="3">
    <source>
        <dbReference type="EMBL" id="GJN90096.1"/>
    </source>
</evidence>
<accession>A0AAV5GC95</accession>